<dbReference type="OrthoDB" id="10070851at2759"/>
<evidence type="ECO:0000313" key="3">
    <source>
        <dbReference type="Proteomes" id="UP000299102"/>
    </source>
</evidence>
<sequence length="131" mass="14331">MSVKPIASYLRERENLCLTQGHYEPSFIVAITIPVATVVGSIQPVSGQSGRNKTSYPSNRNKQPGHTFDCSPDSTSVFDPSSGLRLGPGPAFDLVPIRYYSSRSQFSAPPRFDPDFATNHNPDLDEAKSKD</sequence>
<evidence type="ECO:0000313" key="2">
    <source>
        <dbReference type="EMBL" id="GBP59693.1"/>
    </source>
</evidence>
<name>A0A4C1X959_EUMVA</name>
<comment type="caution">
    <text evidence="2">The sequence shown here is derived from an EMBL/GenBank/DDBJ whole genome shotgun (WGS) entry which is preliminary data.</text>
</comment>
<feature type="compositionally biased region" description="Polar residues" evidence="1">
    <location>
        <begin position="43"/>
        <end position="64"/>
    </location>
</feature>
<protein>
    <submittedName>
        <fullName evidence="2">Uncharacterized protein</fullName>
    </submittedName>
</protein>
<accession>A0A4C1X959</accession>
<dbReference type="AlphaFoldDB" id="A0A4C1X959"/>
<proteinExistence type="predicted"/>
<dbReference type="EMBL" id="BGZK01000768">
    <property type="protein sequence ID" value="GBP59693.1"/>
    <property type="molecule type" value="Genomic_DNA"/>
</dbReference>
<keyword evidence="3" id="KW-1185">Reference proteome</keyword>
<gene>
    <name evidence="2" type="ORF">EVAR_48661_1</name>
</gene>
<dbReference type="Proteomes" id="UP000299102">
    <property type="component" value="Unassembled WGS sequence"/>
</dbReference>
<feature type="region of interest" description="Disordered" evidence="1">
    <location>
        <begin position="106"/>
        <end position="131"/>
    </location>
</feature>
<feature type="region of interest" description="Disordered" evidence="1">
    <location>
        <begin position="43"/>
        <end position="82"/>
    </location>
</feature>
<evidence type="ECO:0000256" key="1">
    <source>
        <dbReference type="SAM" id="MobiDB-lite"/>
    </source>
</evidence>
<reference evidence="2 3" key="1">
    <citation type="journal article" date="2019" name="Commun. Biol.">
        <title>The bagworm genome reveals a unique fibroin gene that provides high tensile strength.</title>
        <authorList>
            <person name="Kono N."/>
            <person name="Nakamura H."/>
            <person name="Ohtoshi R."/>
            <person name="Tomita M."/>
            <person name="Numata K."/>
            <person name="Arakawa K."/>
        </authorList>
    </citation>
    <scope>NUCLEOTIDE SEQUENCE [LARGE SCALE GENOMIC DNA]</scope>
</reference>
<feature type="compositionally biased region" description="Basic and acidic residues" evidence="1">
    <location>
        <begin position="122"/>
        <end position="131"/>
    </location>
</feature>
<organism evidence="2 3">
    <name type="scientific">Eumeta variegata</name>
    <name type="common">Bagworm moth</name>
    <name type="synonym">Eumeta japonica</name>
    <dbReference type="NCBI Taxonomy" id="151549"/>
    <lineage>
        <taxon>Eukaryota</taxon>
        <taxon>Metazoa</taxon>
        <taxon>Ecdysozoa</taxon>
        <taxon>Arthropoda</taxon>
        <taxon>Hexapoda</taxon>
        <taxon>Insecta</taxon>
        <taxon>Pterygota</taxon>
        <taxon>Neoptera</taxon>
        <taxon>Endopterygota</taxon>
        <taxon>Lepidoptera</taxon>
        <taxon>Glossata</taxon>
        <taxon>Ditrysia</taxon>
        <taxon>Tineoidea</taxon>
        <taxon>Psychidae</taxon>
        <taxon>Oiketicinae</taxon>
        <taxon>Eumeta</taxon>
    </lineage>
</organism>